<comment type="cofactor">
    <cofactor evidence="9">
        <name>NAD(+)</name>
        <dbReference type="ChEBI" id="CHEBI:57540"/>
    </cofactor>
    <text evidence="9">Binds 1 NAD(+) per subunit.</text>
</comment>
<reference evidence="11 12" key="1">
    <citation type="submission" date="2024-10" db="EMBL/GenBank/DDBJ databases">
        <authorList>
            <person name="Deangelis K."/>
            <person name="Huntemann M."/>
            <person name="Clum A."/>
            <person name="Wang J."/>
            <person name="Palaniappan K."/>
            <person name="Ritter S."/>
            <person name="Chen I.-M."/>
            <person name="Stamatis D."/>
            <person name="Reddy T."/>
            <person name="O'Malley R."/>
            <person name="Daum C."/>
            <person name="Ng V."/>
            <person name="Ivanova N."/>
            <person name="Kyrpides N."/>
            <person name="Woyke T."/>
        </authorList>
    </citation>
    <scope>NUCLEOTIDE SEQUENCE [LARGE SCALE GENOMIC DNA]</scope>
    <source>
        <strain evidence="11 12">GAS97</strain>
    </source>
</reference>
<evidence type="ECO:0000256" key="6">
    <source>
        <dbReference type="ARBA" id="ARBA00023211"/>
    </source>
</evidence>
<evidence type="ECO:0000256" key="7">
    <source>
        <dbReference type="ARBA" id="ARBA00023277"/>
    </source>
</evidence>
<evidence type="ECO:0000256" key="2">
    <source>
        <dbReference type="ARBA" id="ARBA00010141"/>
    </source>
</evidence>
<dbReference type="PANTHER" id="PTHR32092">
    <property type="entry name" value="6-PHOSPHO-BETA-GLUCOSIDASE-RELATED"/>
    <property type="match status" value="1"/>
</dbReference>
<comment type="similarity">
    <text evidence="2 9">Belongs to the glycosyl hydrolase 4 family.</text>
</comment>
<protein>
    <submittedName>
        <fullName evidence="11">Alpha-galactosidase</fullName>
        <ecNumber evidence="11">3.2.1.22</ecNumber>
    </submittedName>
</protein>
<dbReference type="CDD" id="cd05297">
    <property type="entry name" value="GH4_alpha_glucosidase_galactosidase"/>
    <property type="match status" value="1"/>
</dbReference>
<dbReference type="GO" id="GO:0004557">
    <property type="term" value="F:alpha-galactosidase activity"/>
    <property type="evidence" value="ECO:0007669"/>
    <property type="project" value="UniProtKB-EC"/>
</dbReference>
<dbReference type="InterPro" id="IPR015955">
    <property type="entry name" value="Lactate_DH/Glyco_Ohase_4_C"/>
</dbReference>
<name>A0ABW8MC55_9BURK</name>
<evidence type="ECO:0000313" key="11">
    <source>
        <dbReference type="EMBL" id="MFK4441247.1"/>
    </source>
</evidence>
<keyword evidence="6" id="KW-0464">Manganese</keyword>
<keyword evidence="8 9" id="KW-0326">Glycosidase</keyword>
<dbReference type="RefSeq" id="WP_404605009.1">
    <property type="nucleotide sequence ID" value="NZ_JBIYDN010000003.1"/>
</dbReference>
<dbReference type="Pfam" id="PF11975">
    <property type="entry name" value="Glyco_hydro_4C"/>
    <property type="match status" value="1"/>
</dbReference>
<dbReference type="Proteomes" id="UP001620514">
    <property type="component" value="Unassembled WGS sequence"/>
</dbReference>
<dbReference type="InterPro" id="IPR001088">
    <property type="entry name" value="Glyco_hydro_4"/>
</dbReference>
<dbReference type="InterPro" id="IPR036291">
    <property type="entry name" value="NAD(P)-bd_dom_sf"/>
</dbReference>
<dbReference type="InterPro" id="IPR053715">
    <property type="entry name" value="GH4_Enzyme_sf"/>
</dbReference>
<gene>
    <name evidence="11" type="ORF">ABH943_001258</name>
</gene>
<evidence type="ECO:0000256" key="9">
    <source>
        <dbReference type="RuleBase" id="RU361152"/>
    </source>
</evidence>
<proteinExistence type="inferred from homology"/>
<dbReference type="Gene3D" id="3.90.1820.10">
    <property type="entry name" value="AglA-like glucosidase"/>
    <property type="match status" value="1"/>
</dbReference>
<keyword evidence="5 9" id="KW-0520">NAD</keyword>
<sequence length="471" mass="52780">MHSRRLKIALIGAGSIVFTRNLLGDILSYPELSNCEIALHDIDEHRLRLAEKVAHRIATGLGAKPVITASINRRSALEGARFVISTIQVGGYRPATVTDFEIPKKFGLEQTIGDTLGIGGIMRGLRTIPVQLEMLRDMEDVCAEGAIHLNYVNPMAMITWALNLASTRIPTIGLCHSVQHTAQELANDLGIPVGEIDYRCAGINHMAFYLKFERNGEDLMPKLREIQREGRMPAWNRVRYEMLRQLGYFPTESSEHFSEYVPWFIKNGRKELLEKFNIPLDEYPGRCQVFEHAWPYIERELENPGSQDVRALEVELAAADIHVMPRELAHAARLLEGLDTIVRSVEFGSTIIHSMVTGKPSVIYGNVRNHHLIDNLPQGCAVEVPCLVDASGVQPTRVGALPVQLAALMRTNVNVQELVVEAVLKQNREHVYHAAMLDPHTAATLDLEQIRVMVDELLQAHAAYLPQYLHL</sequence>
<dbReference type="Pfam" id="PF02056">
    <property type="entry name" value="Glyco_hydro_4"/>
    <property type="match status" value="1"/>
</dbReference>
<keyword evidence="12" id="KW-1185">Reference proteome</keyword>
<comment type="cofactor">
    <cofactor evidence="1">
        <name>Mn(2+)</name>
        <dbReference type="ChEBI" id="CHEBI:29035"/>
    </cofactor>
</comment>
<dbReference type="EC" id="3.2.1.22" evidence="11"/>
<dbReference type="PANTHER" id="PTHR32092:SF6">
    <property type="entry name" value="ALPHA-GALACTOSIDASE"/>
    <property type="match status" value="1"/>
</dbReference>
<keyword evidence="3" id="KW-0479">Metal-binding</keyword>
<evidence type="ECO:0000256" key="8">
    <source>
        <dbReference type="ARBA" id="ARBA00023295"/>
    </source>
</evidence>
<dbReference type="PRINTS" id="PR00732">
    <property type="entry name" value="GLHYDRLASE4"/>
</dbReference>
<evidence type="ECO:0000256" key="5">
    <source>
        <dbReference type="ARBA" id="ARBA00023027"/>
    </source>
</evidence>
<evidence type="ECO:0000313" key="12">
    <source>
        <dbReference type="Proteomes" id="UP001620514"/>
    </source>
</evidence>
<keyword evidence="4 9" id="KW-0378">Hydrolase</keyword>
<comment type="caution">
    <text evidence="11">The sequence shown here is derived from an EMBL/GenBank/DDBJ whole genome shotgun (WGS) entry which is preliminary data.</text>
</comment>
<organism evidence="11 12">
    <name type="scientific">Caballeronia udeis</name>
    <dbReference type="NCBI Taxonomy" id="1232866"/>
    <lineage>
        <taxon>Bacteria</taxon>
        <taxon>Pseudomonadati</taxon>
        <taxon>Pseudomonadota</taxon>
        <taxon>Betaproteobacteria</taxon>
        <taxon>Burkholderiales</taxon>
        <taxon>Burkholderiaceae</taxon>
        <taxon>Caballeronia</taxon>
    </lineage>
</organism>
<evidence type="ECO:0000259" key="10">
    <source>
        <dbReference type="Pfam" id="PF11975"/>
    </source>
</evidence>
<keyword evidence="7" id="KW-0119">Carbohydrate metabolism</keyword>
<accession>A0ABW8MC55</accession>
<dbReference type="NCBIfam" id="NF011657">
    <property type="entry name" value="PRK15076.1"/>
    <property type="match status" value="1"/>
</dbReference>
<dbReference type="SUPFAM" id="SSF51735">
    <property type="entry name" value="NAD(P)-binding Rossmann-fold domains"/>
    <property type="match status" value="1"/>
</dbReference>
<evidence type="ECO:0000256" key="4">
    <source>
        <dbReference type="ARBA" id="ARBA00022801"/>
    </source>
</evidence>
<dbReference type="SUPFAM" id="SSF56327">
    <property type="entry name" value="LDH C-terminal domain-like"/>
    <property type="match status" value="1"/>
</dbReference>
<dbReference type="EMBL" id="JBIYDN010000003">
    <property type="protein sequence ID" value="MFK4441247.1"/>
    <property type="molecule type" value="Genomic_DNA"/>
</dbReference>
<dbReference type="InterPro" id="IPR022616">
    <property type="entry name" value="Glyco_hydro_4_C"/>
</dbReference>
<evidence type="ECO:0000256" key="1">
    <source>
        <dbReference type="ARBA" id="ARBA00001936"/>
    </source>
</evidence>
<feature type="domain" description="Glycosyl hydrolase family 4 C-terminal" evidence="10">
    <location>
        <begin position="200"/>
        <end position="441"/>
    </location>
</feature>
<evidence type="ECO:0000256" key="3">
    <source>
        <dbReference type="ARBA" id="ARBA00022723"/>
    </source>
</evidence>
<reference evidence="11 12" key="2">
    <citation type="submission" date="2024-11" db="EMBL/GenBank/DDBJ databases">
        <title>Using genomics to understand microbial adaptation to soil warming.</title>
        <authorList>
            <person name="Deangelis K.M. PhD."/>
        </authorList>
    </citation>
    <scope>NUCLEOTIDE SEQUENCE [LARGE SCALE GENOMIC DNA]</scope>
    <source>
        <strain evidence="11 12">GAS97</strain>
    </source>
</reference>